<evidence type="ECO:0000313" key="1">
    <source>
        <dbReference type="EMBL" id="MBO4210456.1"/>
    </source>
</evidence>
<dbReference type="Proteomes" id="UP000823521">
    <property type="component" value="Unassembled WGS sequence"/>
</dbReference>
<proteinExistence type="predicted"/>
<gene>
    <name evidence="1" type="ORF">GSF22_31340</name>
</gene>
<dbReference type="EMBL" id="WVUH01000486">
    <property type="protein sequence ID" value="MBO4210456.1"/>
    <property type="molecule type" value="Genomic_DNA"/>
</dbReference>
<accession>A0ABS3W0Y4</accession>
<protein>
    <submittedName>
        <fullName evidence="1">Uncharacterized protein</fullName>
    </submittedName>
</protein>
<evidence type="ECO:0000313" key="2">
    <source>
        <dbReference type="Proteomes" id="UP000823521"/>
    </source>
</evidence>
<name>A0ABS3W0Y4_MICEH</name>
<reference evidence="1 2" key="1">
    <citation type="submission" date="2019-12" db="EMBL/GenBank/DDBJ databases">
        <title>Whole genome sequencing of endophytic Actinobacterium Micromonospora sp. MPMI6T.</title>
        <authorList>
            <person name="Evv R."/>
            <person name="Podile A.R."/>
        </authorList>
    </citation>
    <scope>NUCLEOTIDE SEQUENCE [LARGE SCALE GENOMIC DNA]</scope>
    <source>
        <strain evidence="1 2">MPMI6</strain>
    </source>
</reference>
<keyword evidence="2" id="KW-1185">Reference proteome</keyword>
<comment type="caution">
    <text evidence="1">The sequence shown here is derived from an EMBL/GenBank/DDBJ whole genome shotgun (WGS) entry which is preliminary data.</text>
</comment>
<sequence length="78" mass="8586">MVHLPTTVSTLDAAMSLVERIRDCLGHVNVIDFGAATLSDKDRLMVRHQVFCDAPLDDRRRCGLRHEHAGVCRSGADG</sequence>
<organism evidence="1 2">
    <name type="scientific">Micromonospora echinofusca</name>
    <dbReference type="NCBI Taxonomy" id="47858"/>
    <lineage>
        <taxon>Bacteria</taxon>
        <taxon>Bacillati</taxon>
        <taxon>Actinomycetota</taxon>
        <taxon>Actinomycetes</taxon>
        <taxon>Micromonosporales</taxon>
        <taxon>Micromonosporaceae</taxon>
        <taxon>Micromonospora</taxon>
    </lineage>
</organism>